<dbReference type="OrthoDB" id="1937290at2759"/>
<dbReference type="AlphaFoldDB" id="A0A5C7H9Y5"/>
<accession>A0A5C7H9Y5</accession>
<reference evidence="3" key="1">
    <citation type="journal article" date="2019" name="Gigascience">
        <title>De novo genome assembly of the endangered Acer yangbiense, a plant species with extremely small populations endemic to Yunnan Province, China.</title>
        <authorList>
            <person name="Yang J."/>
            <person name="Wariss H.M."/>
            <person name="Tao L."/>
            <person name="Zhang R."/>
            <person name="Yun Q."/>
            <person name="Hollingsworth P."/>
            <person name="Dao Z."/>
            <person name="Luo G."/>
            <person name="Guo H."/>
            <person name="Ma Y."/>
            <person name="Sun W."/>
        </authorList>
    </citation>
    <scope>NUCLEOTIDE SEQUENCE [LARGE SCALE GENOMIC DNA]</scope>
    <source>
        <strain evidence="3">cv. Malutang</strain>
    </source>
</reference>
<keyword evidence="3" id="KW-1185">Reference proteome</keyword>
<organism evidence="2 3">
    <name type="scientific">Acer yangbiense</name>
    <dbReference type="NCBI Taxonomy" id="1000413"/>
    <lineage>
        <taxon>Eukaryota</taxon>
        <taxon>Viridiplantae</taxon>
        <taxon>Streptophyta</taxon>
        <taxon>Embryophyta</taxon>
        <taxon>Tracheophyta</taxon>
        <taxon>Spermatophyta</taxon>
        <taxon>Magnoliopsida</taxon>
        <taxon>eudicotyledons</taxon>
        <taxon>Gunneridae</taxon>
        <taxon>Pentapetalae</taxon>
        <taxon>rosids</taxon>
        <taxon>malvids</taxon>
        <taxon>Sapindales</taxon>
        <taxon>Sapindaceae</taxon>
        <taxon>Hippocastanoideae</taxon>
        <taxon>Acereae</taxon>
        <taxon>Acer</taxon>
    </lineage>
</organism>
<sequence length="358" mass="40327">MRVDSRQPSPKHEARRLCLVREDLQRTAVNHIDGVVAVVKLRSTPALGEHTFIGVVEEVELKVKQSLPRLVPLPSAVGSSSASASTFSGSDPKKRKRVSGAIEKVFNIGASEQLDDEIARMFYTGDLSFHFVRNLYYVNAFKSACSNPIPGYLPPSYNPLKTTLLQKEKANIERLLNPIKDSWMVKSVSVCSDGWLDSQRRPLINIMVVCEIGLMFLKAVNCEGEFKDKHFIANLLTDSIREMGQQNVVQVITGNTANCKAPGLLVEAKFPHIFWTPCVVHTLNLALKNICSPSAHPKYDDVMEVYGWNPKERRQLNDASRFFDVVYGILVDRWTKNNTPLHCLAHSLSPRYYSKQWL</sequence>
<dbReference type="EMBL" id="VAHF01000010">
    <property type="protein sequence ID" value="TXG53295.1"/>
    <property type="molecule type" value="Genomic_DNA"/>
</dbReference>
<comment type="caution">
    <text evidence="2">The sequence shown here is derived from an EMBL/GenBank/DDBJ whole genome shotgun (WGS) entry which is preliminary data.</text>
</comment>
<dbReference type="PANTHER" id="PTHR32166">
    <property type="entry name" value="OSJNBA0013A04.12 PROTEIN"/>
    <property type="match status" value="1"/>
</dbReference>
<feature type="domain" description="DUF659" evidence="1">
    <location>
        <begin position="155"/>
        <end position="292"/>
    </location>
</feature>
<evidence type="ECO:0000259" key="1">
    <source>
        <dbReference type="Pfam" id="PF04937"/>
    </source>
</evidence>
<dbReference type="InterPro" id="IPR007021">
    <property type="entry name" value="DUF659"/>
</dbReference>
<evidence type="ECO:0000313" key="2">
    <source>
        <dbReference type="EMBL" id="TXG53295.1"/>
    </source>
</evidence>
<name>A0A5C7H9Y5_9ROSI</name>
<dbReference type="SUPFAM" id="SSF53098">
    <property type="entry name" value="Ribonuclease H-like"/>
    <property type="match status" value="1"/>
</dbReference>
<dbReference type="Proteomes" id="UP000323000">
    <property type="component" value="Chromosome 10"/>
</dbReference>
<protein>
    <recommendedName>
        <fullName evidence="1">DUF659 domain-containing protein</fullName>
    </recommendedName>
</protein>
<gene>
    <name evidence="2" type="ORF">EZV62_022464</name>
</gene>
<dbReference type="Pfam" id="PF04937">
    <property type="entry name" value="DUF659"/>
    <property type="match status" value="1"/>
</dbReference>
<proteinExistence type="predicted"/>
<dbReference type="InterPro" id="IPR012337">
    <property type="entry name" value="RNaseH-like_sf"/>
</dbReference>
<evidence type="ECO:0000313" key="3">
    <source>
        <dbReference type="Proteomes" id="UP000323000"/>
    </source>
</evidence>
<dbReference type="PANTHER" id="PTHR32166:SF81">
    <property type="entry name" value="OS06G0658400 PROTEIN"/>
    <property type="match status" value="1"/>
</dbReference>